<dbReference type="InterPro" id="IPR043504">
    <property type="entry name" value="Peptidase_S1_PA_chymotrypsin"/>
</dbReference>
<dbReference type="PANTHER" id="PTHR36234:SF5">
    <property type="entry name" value="LYSYL ENDOPEPTIDASE"/>
    <property type="match status" value="1"/>
</dbReference>
<keyword evidence="4" id="KW-1185">Reference proteome</keyword>
<evidence type="ECO:0000259" key="2">
    <source>
        <dbReference type="Pfam" id="PF00089"/>
    </source>
</evidence>
<feature type="domain" description="Peptidase S1" evidence="2">
    <location>
        <begin position="261"/>
        <end position="464"/>
    </location>
</feature>
<accession>A0A7G5EE13</accession>
<dbReference type="RefSeq" id="WP_182326659.1">
    <property type="nucleotide sequence ID" value="NZ_CP058554.1"/>
</dbReference>
<dbReference type="SUPFAM" id="SSF50494">
    <property type="entry name" value="Trypsin-like serine proteases"/>
    <property type="match status" value="1"/>
</dbReference>
<sequence>MKYAKYAVLGLLWMAGAAVAQPSTLSLDSVVLPASAVKAQALAPLPLDVPVQTHFVQLPELALEKALTSDESAGPAQKIGLSRAVAATRTVAQTQSALQWTDLPTGGQAAAINIQSPGAYGLRAGVLVESLPDGAQLRIYSQERPDAIVERSGAEINALLAQNESAGEIAAAARTWWTPDVGAGDATLEVVLPAGTAVDALRISIPMVSHIYQNLSLPTDKELAEAFRAEATMADDPASCITDASCTDHYRSTRDAVARMMYTRSNGESYLCTGTLVNNTKDAFTPYFLTAHHCLFLQSAASTLQTTWFYRSSRCDSNIPGANTAIRSAGATLLYADKTTDTSLLKLNEMPPAGVTFAGWDASTPGQTADAVYGLHHPAGSLLKLSTGEVSGYGSCYSDGGVIVECGEGDSEGDFYSVRWSQGITMAGSGGSALFRNHRLIGTLWGGASTCEAPVFTQYYGRFDKVFNASLWHWLANND</sequence>
<dbReference type="Pfam" id="PF00089">
    <property type="entry name" value="Trypsin"/>
    <property type="match status" value="1"/>
</dbReference>
<evidence type="ECO:0000256" key="1">
    <source>
        <dbReference type="SAM" id="SignalP"/>
    </source>
</evidence>
<name>A0A7G5EE13_9BURK</name>
<dbReference type="AlphaFoldDB" id="A0A7G5EE13"/>
<organism evidence="3 4">
    <name type="scientific">Comamonas piscis</name>
    <dbReference type="NCBI Taxonomy" id="1562974"/>
    <lineage>
        <taxon>Bacteria</taxon>
        <taxon>Pseudomonadati</taxon>
        <taxon>Pseudomonadota</taxon>
        <taxon>Betaproteobacteria</taxon>
        <taxon>Burkholderiales</taxon>
        <taxon>Comamonadaceae</taxon>
        <taxon>Comamonas</taxon>
    </lineage>
</organism>
<dbReference type="InterPro" id="IPR001254">
    <property type="entry name" value="Trypsin_dom"/>
</dbReference>
<keyword evidence="1" id="KW-0732">Signal</keyword>
<dbReference type="Proteomes" id="UP000515240">
    <property type="component" value="Chromosome"/>
</dbReference>
<dbReference type="InterPro" id="IPR009003">
    <property type="entry name" value="Peptidase_S1_PA"/>
</dbReference>
<dbReference type="Gene3D" id="2.40.10.10">
    <property type="entry name" value="Trypsin-like serine proteases"/>
    <property type="match status" value="2"/>
</dbReference>
<protein>
    <submittedName>
        <fullName evidence="3">Trypsin-like peptidase domain-containing protein</fullName>
    </submittedName>
</protein>
<evidence type="ECO:0000313" key="4">
    <source>
        <dbReference type="Proteomes" id="UP000515240"/>
    </source>
</evidence>
<dbReference type="PANTHER" id="PTHR36234">
    <property type="entry name" value="LYSYL ENDOPEPTIDASE"/>
    <property type="match status" value="1"/>
</dbReference>
<dbReference type="GO" id="GO:0006508">
    <property type="term" value="P:proteolysis"/>
    <property type="evidence" value="ECO:0007669"/>
    <property type="project" value="InterPro"/>
</dbReference>
<evidence type="ECO:0000313" key="3">
    <source>
        <dbReference type="EMBL" id="QMV72238.1"/>
    </source>
</evidence>
<feature type="chain" id="PRO_5028999304" evidence="1">
    <location>
        <begin position="21"/>
        <end position="479"/>
    </location>
</feature>
<dbReference type="EMBL" id="CP058554">
    <property type="protein sequence ID" value="QMV72238.1"/>
    <property type="molecule type" value="Genomic_DNA"/>
</dbReference>
<proteinExistence type="predicted"/>
<reference evidence="3 4" key="1">
    <citation type="journal article" date="2020" name="G3 (Bethesda)">
        <title>CeMbio - The Caenorhabditis elegans Microbiome Resource.</title>
        <authorList>
            <person name="Dirksen P."/>
            <person name="Assie A."/>
            <person name="Zimmermann J."/>
            <person name="Zhang F."/>
            <person name="Tietje A.M."/>
            <person name="Marsh S.A."/>
            <person name="Felix M.A."/>
            <person name="Shapira M."/>
            <person name="Kaleta C."/>
            <person name="Schulenburg H."/>
            <person name="Samuel B."/>
        </authorList>
    </citation>
    <scope>NUCLEOTIDE SEQUENCE [LARGE SCALE GENOMIC DNA]</scope>
    <source>
        <strain evidence="3 4">BIGb0172</strain>
    </source>
</reference>
<feature type="signal peptide" evidence="1">
    <location>
        <begin position="1"/>
        <end position="20"/>
    </location>
</feature>
<gene>
    <name evidence="3" type="ORF">HS961_05015</name>
</gene>
<dbReference type="GO" id="GO:0004252">
    <property type="term" value="F:serine-type endopeptidase activity"/>
    <property type="evidence" value="ECO:0007669"/>
    <property type="project" value="InterPro"/>
</dbReference>
<dbReference type="KEGG" id="cpis:HS961_05015"/>